<comment type="caution">
    <text evidence="1">The sequence shown here is derived from an EMBL/GenBank/DDBJ whole genome shotgun (WGS) entry which is preliminary data.</text>
</comment>
<dbReference type="EMBL" id="JBBMEN010000003">
    <property type="protein sequence ID" value="MEQ2385035.1"/>
    <property type="molecule type" value="Genomic_DNA"/>
</dbReference>
<gene>
    <name evidence="1" type="ORF">WMO20_03655</name>
</gene>
<organism evidence="1 2">
    <name type="scientific">Faecalibacterium intestinale</name>
    <dbReference type="NCBI Taxonomy" id="3133155"/>
    <lineage>
        <taxon>Bacteria</taxon>
        <taxon>Bacillati</taxon>
        <taxon>Bacillota</taxon>
        <taxon>Clostridia</taxon>
        <taxon>Eubacteriales</taxon>
        <taxon>Oscillospiraceae</taxon>
        <taxon>Faecalibacterium</taxon>
    </lineage>
</organism>
<evidence type="ECO:0000313" key="2">
    <source>
        <dbReference type="Proteomes" id="UP001465119"/>
    </source>
</evidence>
<proteinExistence type="predicted"/>
<protein>
    <submittedName>
        <fullName evidence="1">Uncharacterized protein</fullName>
    </submittedName>
</protein>
<name>A0ABV1C0C5_9FIRM</name>
<dbReference type="Proteomes" id="UP001465119">
    <property type="component" value="Unassembled WGS sequence"/>
</dbReference>
<evidence type="ECO:0000313" key="1">
    <source>
        <dbReference type="EMBL" id="MEQ2385035.1"/>
    </source>
</evidence>
<sequence>MEINHLRYEAVAEYSSVFGHPLDDSSLIDKLSHISCQKILAILSRFSCLHIAVCNGDDAAMKLNDYLRFIHSVHIDDLGGNKYIYNQFRFIMCSQSIFVLDKWAIKYCPVSTNAEPITQKDVCLIMDLLLVVNDKLPKSEVEGNETEYLYLMLYHNTHKAIKNEIARSYYVFSKLAYEDNETSSWLKQYEEKCGFSLEQRLAVLTNSLAHMLPRYTLPDFFSGVYTTVNGFNAQGLSPVYDKVMETVRADRKTIRSGLRRDLEQVWDFEPFYRYPFIKIKDEQIAFSVDSILYQLWEGLYWNVRYTLQRDDGVEFMTDFGKPFEHYIQEISRESANRSGKIVRYQNEFLYRYEGNQKASTDCYLRVNDVLVAVEAKAKSPHSDTISGVAHEAIETEVNELMVAPIEQAAKRLKEITSEKAEITDGEKQFFEGIERTIILSVSMEKVQPVGKLLYEFDERVKETISGTNVVAYHNVSIQDYEVICGLIEDYPEEVSAILLRWFEDQRKDSRSVVVLSNFLHTFNKKYRCSEYVSLLFDRAFEEIIKRTFEKPTTLDTLQQ</sequence>
<accession>A0ABV1C0C5</accession>
<keyword evidence="2" id="KW-1185">Reference proteome</keyword>
<dbReference type="RefSeq" id="WP_349185885.1">
    <property type="nucleotide sequence ID" value="NZ_JBBMEN010000003.1"/>
</dbReference>
<reference evidence="1 2" key="1">
    <citation type="submission" date="2024-03" db="EMBL/GenBank/DDBJ databases">
        <title>Human intestinal bacterial collection.</title>
        <authorList>
            <person name="Pauvert C."/>
            <person name="Hitch T.C.A."/>
            <person name="Clavel T."/>
        </authorList>
    </citation>
    <scope>NUCLEOTIDE SEQUENCE [LARGE SCALE GENOMIC DNA]</scope>
    <source>
        <strain evidence="1 2">CLA-AA-H281</strain>
    </source>
</reference>